<reference evidence="2" key="1">
    <citation type="submission" date="2020-01" db="EMBL/GenBank/DDBJ databases">
        <authorList>
            <consortium name="DOE Joint Genome Institute"/>
            <person name="Haridas S."/>
            <person name="Albert R."/>
            <person name="Binder M."/>
            <person name="Bloem J."/>
            <person name="Labutti K."/>
            <person name="Salamov A."/>
            <person name="Andreopoulos B."/>
            <person name="Baker S.E."/>
            <person name="Barry K."/>
            <person name="Bills G."/>
            <person name="Bluhm B.H."/>
            <person name="Cannon C."/>
            <person name="Castanera R."/>
            <person name="Culley D.E."/>
            <person name="Daum C."/>
            <person name="Ezra D."/>
            <person name="Gonzalez J.B."/>
            <person name="Henrissat B."/>
            <person name="Kuo A."/>
            <person name="Liang C."/>
            <person name="Lipzen A."/>
            <person name="Lutzoni F."/>
            <person name="Magnuson J."/>
            <person name="Mondo S."/>
            <person name="Nolan M."/>
            <person name="Ohm R."/>
            <person name="Pangilinan J."/>
            <person name="Park H.-J."/>
            <person name="Ramirez L."/>
            <person name="Alfaro M."/>
            <person name="Sun H."/>
            <person name="Tritt A."/>
            <person name="Yoshinaga Y."/>
            <person name="Zwiers L.-H."/>
            <person name="Turgeon B.G."/>
            <person name="Goodwin S.B."/>
            <person name="Spatafora J.W."/>
            <person name="Crous P.W."/>
            <person name="Grigoriev I.V."/>
        </authorList>
    </citation>
    <scope>NUCLEOTIDE SEQUENCE</scope>
    <source>
        <strain evidence="2">P77</strain>
    </source>
</reference>
<protein>
    <recommendedName>
        <fullName evidence="4">Cnl2/NKP2 family protein</fullName>
    </recommendedName>
</protein>
<dbReference type="GO" id="GO:0031511">
    <property type="term" value="C:Mis6-Sim4 complex"/>
    <property type="evidence" value="ECO:0007669"/>
    <property type="project" value="TreeGrafter"/>
</dbReference>
<dbReference type="PANTHER" id="PTHR28064:SF1">
    <property type="entry name" value="INNER KINETOCHORE SUBUNIT NKP2"/>
    <property type="match status" value="1"/>
</dbReference>
<evidence type="ECO:0000313" key="2">
    <source>
        <dbReference type="EMBL" id="KAF1829983.1"/>
    </source>
</evidence>
<dbReference type="GO" id="GO:0007059">
    <property type="term" value="P:chromosome segregation"/>
    <property type="evidence" value="ECO:0007669"/>
    <property type="project" value="TreeGrafter"/>
</dbReference>
<dbReference type="PANTHER" id="PTHR28064">
    <property type="entry name" value="INNER KINETOCHORE SUBUNIT NKP2"/>
    <property type="match status" value="1"/>
</dbReference>
<organism evidence="2 3">
    <name type="scientific">Decorospora gaudefroyi</name>
    <dbReference type="NCBI Taxonomy" id="184978"/>
    <lineage>
        <taxon>Eukaryota</taxon>
        <taxon>Fungi</taxon>
        <taxon>Dikarya</taxon>
        <taxon>Ascomycota</taxon>
        <taxon>Pezizomycotina</taxon>
        <taxon>Dothideomycetes</taxon>
        <taxon>Pleosporomycetidae</taxon>
        <taxon>Pleosporales</taxon>
        <taxon>Pleosporineae</taxon>
        <taxon>Pleosporaceae</taxon>
        <taxon>Decorospora</taxon>
    </lineage>
</organism>
<dbReference type="InterPro" id="IPR018565">
    <property type="entry name" value="Nkp2/Cnl2"/>
</dbReference>
<feature type="coiled-coil region" evidence="1">
    <location>
        <begin position="119"/>
        <end position="146"/>
    </location>
</feature>
<dbReference type="OrthoDB" id="2311687at2759"/>
<evidence type="ECO:0000313" key="3">
    <source>
        <dbReference type="Proteomes" id="UP000800040"/>
    </source>
</evidence>
<proteinExistence type="predicted"/>
<dbReference type="Proteomes" id="UP000800040">
    <property type="component" value="Unassembled WGS sequence"/>
</dbReference>
<accession>A0A6A5K9C3</accession>
<evidence type="ECO:0000256" key="1">
    <source>
        <dbReference type="SAM" id="Coils"/>
    </source>
</evidence>
<evidence type="ECO:0008006" key="4">
    <source>
        <dbReference type="Google" id="ProtNLM"/>
    </source>
</evidence>
<keyword evidence="3" id="KW-1185">Reference proteome</keyword>
<name>A0A6A5K9C3_9PLEO</name>
<gene>
    <name evidence="2" type="ORF">BDW02DRAFT_602078</name>
</gene>
<dbReference type="AlphaFoldDB" id="A0A6A5K9C3"/>
<keyword evidence="1" id="KW-0175">Coiled coil</keyword>
<dbReference type="EMBL" id="ML975415">
    <property type="protein sequence ID" value="KAF1829983.1"/>
    <property type="molecule type" value="Genomic_DNA"/>
</dbReference>
<dbReference type="Pfam" id="PF09447">
    <property type="entry name" value="Cnl2_NKP2"/>
    <property type="match status" value="1"/>
</dbReference>
<sequence>MPSQEAKMLGDFLLGPAPLRDFMTLRDFTDIFPRAHRSNPAVQHIYRELQRLREKDMELVRRDIADEVSRSKQLRREYARERRHLDGALVAGLDPVALEMEEELSGEGRKKAHTLRTVYSDMDEACRSLEAQIAAIEQENRTVLADVQQVVGALSDLRHGRFAPSASGEDMGEQVMATLKRMEAVCQTPAGS</sequence>